<evidence type="ECO:0000256" key="1">
    <source>
        <dbReference type="ARBA" id="ARBA00007435"/>
    </source>
</evidence>
<dbReference type="RefSeq" id="WP_152715660.1">
    <property type="nucleotide sequence ID" value="NZ_VOSJ01000524.1"/>
</dbReference>
<dbReference type="SUPFAM" id="SSF82771">
    <property type="entry name" value="GIY-YIG endonuclease"/>
    <property type="match status" value="1"/>
</dbReference>
<dbReference type="PROSITE" id="PS50164">
    <property type="entry name" value="GIY_YIG"/>
    <property type="match status" value="1"/>
</dbReference>
<dbReference type="Pfam" id="PF01541">
    <property type="entry name" value="GIY-YIG"/>
    <property type="match status" value="1"/>
</dbReference>
<dbReference type="InterPro" id="IPR035901">
    <property type="entry name" value="GIY-YIG_endonuc_sf"/>
</dbReference>
<dbReference type="OrthoDB" id="287318at2"/>
<protein>
    <submittedName>
        <fullName evidence="3">GIY-YIG nuclease family protein</fullName>
    </submittedName>
</protein>
<keyword evidence="4" id="KW-1185">Reference proteome</keyword>
<dbReference type="PANTHER" id="PTHR34477">
    <property type="entry name" value="UPF0213 PROTEIN YHBQ"/>
    <property type="match status" value="1"/>
</dbReference>
<sequence>MAGCWFYILRCADGSYYVGTSRSDDLETRISQHDQGTFGGYTANRRPVALVYSAHFNQITDAIAYERQIKGWSRAKKEALIRGDFEALQQLAQSHRGGSQRDV</sequence>
<proteinExistence type="inferred from homology"/>
<reference evidence="3 4" key="1">
    <citation type="journal article" date="2019" name="Syst. Appl. Microbiol.">
        <title>Microvirga tunisiensis sp. nov., a root nodule symbiotic bacterium isolated from Lupinus micranthus and L. luteus grown in Northern Tunisia.</title>
        <authorList>
            <person name="Msaddak A."/>
            <person name="Rejili M."/>
            <person name="Duran D."/>
            <person name="Mars M."/>
            <person name="Palacios J.M."/>
            <person name="Ruiz-Argueso T."/>
            <person name="Rey L."/>
            <person name="Imperial J."/>
        </authorList>
    </citation>
    <scope>NUCLEOTIDE SEQUENCE [LARGE SCALE GENOMIC DNA]</scope>
    <source>
        <strain evidence="3 4">Lmie10</strain>
    </source>
</reference>
<evidence type="ECO:0000259" key="2">
    <source>
        <dbReference type="PROSITE" id="PS50164"/>
    </source>
</evidence>
<dbReference type="InterPro" id="IPR050190">
    <property type="entry name" value="UPF0213_domain"/>
</dbReference>
<accession>A0A5N7MR88</accession>
<dbReference type="Proteomes" id="UP000403266">
    <property type="component" value="Unassembled WGS sequence"/>
</dbReference>
<name>A0A5N7MR88_9HYPH</name>
<dbReference type="CDD" id="cd10456">
    <property type="entry name" value="GIY-YIG_UPF0213"/>
    <property type="match status" value="1"/>
</dbReference>
<evidence type="ECO:0000313" key="4">
    <source>
        <dbReference type="Proteomes" id="UP000403266"/>
    </source>
</evidence>
<dbReference type="Gene3D" id="3.40.1440.10">
    <property type="entry name" value="GIY-YIG endonuclease"/>
    <property type="match status" value="1"/>
</dbReference>
<evidence type="ECO:0000313" key="3">
    <source>
        <dbReference type="EMBL" id="MPR28969.1"/>
    </source>
</evidence>
<dbReference type="PANTHER" id="PTHR34477:SF1">
    <property type="entry name" value="UPF0213 PROTEIN YHBQ"/>
    <property type="match status" value="1"/>
</dbReference>
<comment type="caution">
    <text evidence="3">The sequence shown here is derived from an EMBL/GenBank/DDBJ whole genome shotgun (WGS) entry which is preliminary data.</text>
</comment>
<comment type="similarity">
    <text evidence="1">Belongs to the UPF0213 family.</text>
</comment>
<dbReference type="EMBL" id="VOSK01000186">
    <property type="protein sequence ID" value="MPR28969.1"/>
    <property type="molecule type" value="Genomic_DNA"/>
</dbReference>
<gene>
    <name evidence="3" type="ORF">FS320_28585</name>
</gene>
<feature type="domain" description="GIY-YIG" evidence="2">
    <location>
        <begin position="2"/>
        <end position="79"/>
    </location>
</feature>
<dbReference type="InterPro" id="IPR000305">
    <property type="entry name" value="GIY-YIG_endonuc"/>
</dbReference>
<dbReference type="AlphaFoldDB" id="A0A5N7MR88"/>
<organism evidence="3 4">
    <name type="scientific">Microvirga tunisiensis</name>
    <dbReference type="NCBI Taxonomy" id="2108360"/>
    <lineage>
        <taxon>Bacteria</taxon>
        <taxon>Pseudomonadati</taxon>
        <taxon>Pseudomonadota</taxon>
        <taxon>Alphaproteobacteria</taxon>
        <taxon>Hyphomicrobiales</taxon>
        <taxon>Methylobacteriaceae</taxon>
        <taxon>Microvirga</taxon>
    </lineage>
</organism>